<dbReference type="InterPro" id="IPR011240">
    <property type="entry name" value="Pesterase_YunD"/>
</dbReference>
<feature type="domain" description="Calcineurin-like phosphoesterase" evidence="2">
    <location>
        <begin position="8"/>
        <end position="201"/>
    </location>
</feature>
<evidence type="ECO:0000259" key="2">
    <source>
        <dbReference type="Pfam" id="PF00149"/>
    </source>
</evidence>
<reference evidence="3 4" key="1">
    <citation type="submission" date="2020-02" db="EMBL/GenBank/DDBJ databases">
        <title>Draft genome sequence of Lactococcus sp. Hs30E4-3.</title>
        <authorList>
            <person name="Noda S."/>
            <person name="Yuki M."/>
            <person name="Ohkuma M."/>
        </authorList>
    </citation>
    <scope>NUCLEOTIDE SEQUENCE [LARGE SCALE GENOMIC DNA]</scope>
    <source>
        <strain evidence="3 4">Hs30E4-3</strain>
    </source>
</reference>
<dbReference type="Gene3D" id="3.90.780.10">
    <property type="entry name" value="5'-Nucleotidase, C-terminal domain"/>
    <property type="match status" value="1"/>
</dbReference>
<dbReference type="AlphaFoldDB" id="A0A6A0BA77"/>
<evidence type="ECO:0000313" key="4">
    <source>
        <dbReference type="Proteomes" id="UP000480303"/>
    </source>
</evidence>
<dbReference type="InterPro" id="IPR029052">
    <property type="entry name" value="Metallo-depent_PP-like"/>
</dbReference>
<dbReference type="InterPro" id="IPR036907">
    <property type="entry name" value="5'-Nucleotdase_C_sf"/>
</dbReference>
<keyword evidence="4" id="KW-1185">Reference proteome</keyword>
<dbReference type="CDD" id="cd00845">
    <property type="entry name" value="MPP_UshA_N_like"/>
    <property type="match status" value="1"/>
</dbReference>
<keyword evidence="1" id="KW-0547">Nucleotide-binding</keyword>
<dbReference type="GO" id="GO:0008768">
    <property type="term" value="F:UDP-sugar diphosphatase activity"/>
    <property type="evidence" value="ECO:0007669"/>
    <property type="project" value="TreeGrafter"/>
</dbReference>
<dbReference type="PANTHER" id="PTHR11575">
    <property type="entry name" value="5'-NUCLEOTIDASE-RELATED"/>
    <property type="match status" value="1"/>
</dbReference>
<dbReference type="InterPro" id="IPR004843">
    <property type="entry name" value="Calcineurin-like_PHP"/>
</dbReference>
<dbReference type="InterPro" id="IPR006179">
    <property type="entry name" value="5_nucleotidase/apyrase"/>
</dbReference>
<dbReference type="RefSeq" id="WP_172208268.1">
    <property type="nucleotide sequence ID" value="NZ_BLLI01000019.1"/>
</dbReference>
<dbReference type="PRINTS" id="PR01607">
    <property type="entry name" value="APYRASEFAMLY"/>
</dbReference>
<dbReference type="EMBL" id="BLLI01000019">
    <property type="protein sequence ID" value="GFH42292.1"/>
    <property type="molecule type" value="Genomic_DNA"/>
</dbReference>
<dbReference type="GO" id="GO:0000166">
    <property type="term" value="F:nucleotide binding"/>
    <property type="evidence" value="ECO:0007669"/>
    <property type="project" value="UniProtKB-KW"/>
</dbReference>
<comment type="caution">
    <text evidence="3">The sequence shown here is derived from an EMBL/GenBank/DDBJ whole genome shotgun (WGS) entry which is preliminary data.</text>
</comment>
<evidence type="ECO:0000256" key="1">
    <source>
        <dbReference type="RuleBase" id="RU362119"/>
    </source>
</evidence>
<dbReference type="Gene3D" id="3.60.21.10">
    <property type="match status" value="1"/>
</dbReference>
<dbReference type="Proteomes" id="UP000480303">
    <property type="component" value="Unassembled WGS sequence"/>
</dbReference>
<dbReference type="SUPFAM" id="SSF55816">
    <property type="entry name" value="5'-nucleotidase (syn. UDP-sugar hydrolase), C-terminal domain"/>
    <property type="match status" value="1"/>
</dbReference>
<dbReference type="SUPFAM" id="SSF56300">
    <property type="entry name" value="Metallo-dependent phosphatases"/>
    <property type="match status" value="1"/>
</dbReference>
<protein>
    <submittedName>
        <fullName evidence="3">Multifunctional 2',3'-cyclic-nucleotide 2'-phosphodiesterase/5'-nucleotidase/3'-nucleotidase</fullName>
    </submittedName>
</protein>
<gene>
    <name evidence="3" type="primary">ybiB</name>
    <name evidence="3" type="ORF">Hs30E_08430</name>
</gene>
<comment type="similarity">
    <text evidence="1">Belongs to the 5'-nucleotidase family.</text>
</comment>
<keyword evidence="1" id="KW-0378">Hydrolase</keyword>
<name>A0A6A0BA77_9LACT</name>
<accession>A0A6A0BA77</accession>
<dbReference type="GO" id="GO:0009166">
    <property type="term" value="P:nucleotide catabolic process"/>
    <property type="evidence" value="ECO:0007669"/>
    <property type="project" value="InterPro"/>
</dbReference>
<dbReference type="GO" id="GO:0008253">
    <property type="term" value="F:5'-nucleotidase activity"/>
    <property type="evidence" value="ECO:0007669"/>
    <property type="project" value="TreeGrafter"/>
</dbReference>
<dbReference type="PANTHER" id="PTHR11575:SF23">
    <property type="entry name" value="5-NUCLEOTIDASE FAMILY PROTEIN"/>
    <property type="match status" value="1"/>
</dbReference>
<dbReference type="Pfam" id="PF00149">
    <property type="entry name" value="Metallophos"/>
    <property type="match status" value="1"/>
</dbReference>
<dbReference type="GO" id="GO:0030288">
    <property type="term" value="C:outer membrane-bounded periplasmic space"/>
    <property type="evidence" value="ECO:0007669"/>
    <property type="project" value="TreeGrafter"/>
</dbReference>
<organism evidence="3 4">
    <name type="scientific">Pseudolactococcus hodotermopsidis</name>
    <dbReference type="NCBI Taxonomy" id="2709157"/>
    <lineage>
        <taxon>Bacteria</taxon>
        <taxon>Bacillati</taxon>
        <taxon>Bacillota</taxon>
        <taxon>Bacilli</taxon>
        <taxon>Lactobacillales</taxon>
        <taxon>Streptococcaceae</taxon>
        <taxon>Pseudolactococcus</taxon>
    </lineage>
</organism>
<proteinExistence type="inferred from homology"/>
<sequence>MSSYENVLKIVHLNDLHSHFENYPKIKRFFAAQSAGFLDVLRFDLGDNVDRSHPLSEATLGQANIALMNDLNLTAATIGNNEGLGLQKSSLNRLYDSANFPVILANLKDKGRQPNWALEKMTIETSFGMTVDIFGLTAPYPLAYPLAGWEILDPMQVLSEQLRDSQADFRILLSHVGWRFDDDAAAKFDNLDLILGSHTHHLYEYGRKVNGTMIAAAGRYGEHVGEITLYFDESFNCIRSEIFAENTRHLPSQVGDKELIQQLADRGHALLQTDKIMNLPSAISNDFPQYEATHFVAEILGDFYQIPAVIINSGMIVKPIPAQLTRDDLHEILPHSIRMVKFSVNGAELQKICFELYEISSFLKTQKIKGMGFRGKTFGDLVMVGLLVENGRVYYQDVLVSDTVTYDILVPDQYYFAAYFPILKNSGQADILFPRFMREIVADYLKEENKWQK</sequence>
<dbReference type="PIRSF" id="PIRSF036361">
    <property type="entry name" value="YunD"/>
    <property type="match status" value="1"/>
</dbReference>
<evidence type="ECO:0000313" key="3">
    <source>
        <dbReference type="EMBL" id="GFH42292.1"/>
    </source>
</evidence>